<protein>
    <submittedName>
        <fullName evidence="2">Uncharacterized protein</fullName>
    </submittedName>
</protein>
<dbReference type="Proteomes" id="UP000617979">
    <property type="component" value="Unassembled WGS sequence"/>
</dbReference>
<gene>
    <name evidence="2" type="ORF">GCM10007416_23830</name>
</gene>
<comment type="caution">
    <text evidence="2">The sequence shown here is derived from an EMBL/GenBank/DDBJ whole genome shotgun (WGS) entry which is preliminary data.</text>
</comment>
<dbReference type="RefSeq" id="WP_188432751.1">
    <property type="nucleotide sequence ID" value="NZ_BMEX01000008.1"/>
</dbReference>
<organism evidence="2 3">
    <name type="scientific">Kroppenstedtia guangzhouensis</name>
    <dbReference type="NCBI Taxonomy" id="1274356"/>
    <lineage>
        <taxon>Bacteria</taxon>
        <taxon>Bacillati</taxon>
        <taxon>Bacillota</taxon>
        <taxon>Bacilli</taxon>
        <taxon>Bacillales</taxon>
        <taxon>Thermoactinomycetaceae</taxon>
        <taxon>Kroppenstedtia</taxon>
    </lineage>
</organism>
<keyword evidence="1" id="KW-1133">Transmembrane helix</keyword>
<sequence length="85" mass="9502">MRKWGKRLLTVAGTGLFAGWVFGLNVVPDRVAVEERDQVQWVPLPSGMYWLEVIGFAVWAAMLVTLLSAAVMGFARLLRAGRNRK</sequence>
<feature type="transmembrane region" description="Helical" evidence="1">
    <location>
        <begin position="47"/>
        <end position="75"/>
    </location>
</feature>
<proteinExistence type="predicted"/>
<keyword evidence="3" id="KW-1185">Reference proteome</keyword>
<keyword evidence="1" id="KW-0472">Membrane</keyword>
<reference evidence="3" key="1">
    <citation type="journal article" date="2019" name="Int. J. Syst. Evol. Microbiol.">
        <title>The Global Catalogue of Microorganisms (GCM) 10K type strain sequencing project: providing services to taxonomists for standard genome sequencing and annotation.</title>
        <authorList>
            <consortium name="The Broad Institute Genomics Platform"/>
            <consortium name="The Broad Institute Genome Sequencing Center for Infectious Disease"/>
            <person name="Wu L."/>
            <person name="Ma J."/>
        </authorList>
    </citation>
    <scope>NUCLEOTIDE SEQUENCE [LARGE SCALE GENOMIC DNA]</scope>
    <source>
        <strain evidence="3">CGMCC 1.12404</strain>
    </source>
</reference>
<name>A0ABQ1GU22_9BACL</name>
<accession>A0ABQ1GU22</accession>
<dbReference type="EMBL" id="BMEX01000008">
    <property type="protein sequence ID" value="GGA49921.1"/>
    <property type="molecule type" value="Genomic_DNA"/>
</dbReference>
<evidence type="ECO:0000313" key="3">
    <source>
        <dbReference type="Proteomes" id="UP000617979"/>
    </source>
</evidence>
<evidence type="ECO:0000313" key="2">
    <source>
        <dbReference type="EMBL" id="GGA49921.1"/>
    </source>
</evidence>
<keyword evidence="1" id="KW-0812">Transmembrane</keyword>
<evidence type="ECO:0000256" key="1">
    <source>
        <dbReference type="SAM" id="Phobius"/>
    </source>
</evidence>